<sequence length="464" mass="48400">MKLLSWVLPSVLLGAGLPTVLGRSLPRATVPSSDPFYQPPAGFESQVPGTILRTRTIVASFFGILPNPVQAYQLLYRTTATNGSAIATVITVFRPLFAKTDRFVSFQTAYDSSATVCDPSYSYQIGTPQSDLISSAELLIIEAYLISGYIVASSDYEGPDAAFGPGHLSGMGVLDGIRAVTNFKSTLHFSTTNPMVVGVGYSGGAIATGWAASLQPTYAPEIDIKGWVSGGTPANLTAVADFIDGTTFSGFVLAVVDGLTKPSAYGAALKPVIDSIITPAGQTALNFASANCAVADIINFSGKSIKSTDFQSLGDRLWYDPTVAAILEQNTMGVNKNETPTVPVFMYHASQDEIVPYANAAVLAKAWCSYGASVKFTTYANGGHITTEVVAIVESLNFVSSAFAGTAASGCSTNTELSSLLNPIALGIELEPVLIALAQVLLLSGQADGNIVHSPKTLSSTVSA</sequence>
<dbReference type="PIRSF" id="PIRSF029171">
    <property type="entry name" value="Esterase_LipA"/>
    <property type="match status" value="1"/>
</dbReference>
<keyword evidence="1" id="KW-0378">Hydrolase</keyword>
<gene>
    <name evidence="3" type="ORF">VE01_04346</name>
</gene>
<dbReference type="PANTHER" id="PTHR34853:SF5">
    <property type="entry name" value="LIP-DOMAIN-CONTAINING PROTEIN-RELATED"/>
    <property type="match status" value="1"/>
</dbReference>
<feature type="signal peptide" evidence="2">
    <location>
        <begin position="1"/>
        <end position="22"/>
    </location>
</feature>
<organism evidence="3 4">
    <name type="scientific">Pseudogymnoascus verrucosus</name>
    <dbReference type="NCBI Taxonomy" id="342668"/>
    <lineage>
        <taxon>Eukaryota</taxon>
        <taxon>Fungi</taxon>
        <taxon>Dikarya</taxon>
        <taxon>Ascomycota</taxon>
        <taxon>Pezizomycotina</taxon>
        <taxon>Leotiomycetes</taxon>
        <taxon>Thelebolales</taxon>
        <taxon>Thelebolaceae</taxon>
        <taxon>Pseudogymnoascus</taxon>
    </lineage>
</organism>
<dbReference type="SUPFAM" id="SSF53474">
    <property type="entry name" value="alpha/beta-Hydrolases"/>
    <property type="match status" value="1"/>
</dbReference>
<evidence type="ECO:0000256" key="2">
    <source>
        <dbReference type="PIRNR" id="PIRNR029171"/>
    </source>
</evidence>
<reference evidence="4" key="2">
    <citation type="journal article" date="2018" name="Nat. Commun.">
        <title>Extreme sensitivity to ultraviolet light in the fungal pathogen causing white-nose syndrome of bats.</title>
        <authorList>
            <person name="Palmer J.M."/>
            <person name="Drees K.P."/>
            <person name="Foster J.T."/>
            <person name="Lindner D.L."/>
        </authorList>
    </citation>
    <scope>NUCLEOTIDE SEQUENCE [LARGE SCALE GENOMIC DNA]</scope>
    <source>
        <strain evidence="4">UAMH 10579</strain>
    </source>
</reference>
<dbReference type="Gene3D" id="1.10.260.130">
    <property type="match status" value="1"/>
</dbReference>
<dbReference type="InterPro" id="IPR005152">
    <property type="entry name" value="Lipase_secreted"/>
</dbReference>
<keyword evidence="2" id="KW-0732">Signal</keyword>
<reference evidence="3 4" key="1">
    <citation type="submission" date="2016-03" db="EMBL/GenBank/DDBJ databases">
        <title>Comparative genomics of Pseudogymnoascus destructans, the fungus causing white-nose syndrome of bats.</title>
        <authorList>
            <person name="Palmer J.M."/>
            <person name="Drees K.P."/>
            <person name="Foster J.T."/>
            <person name="Lindner D.L."/>
        </authorList>
    </citation>
    <scope>NUCLEOTIDE SEQUENCE [LARGE SCALE GENOMIC DNA]</scope>
    <source>
        <strain evidence="3 4">UAMH 10579</strain>
    </source>
</reference>
<dbReference type="Proteomes" id="UP000091956">
    <property type="component" value="Unassembled WGS sequence"/>
</dbReference>
<dbReference type="EMBL" id="KV460222">
    <property type="protein sequence ID" value="OBT97421.1"/>
    <property type="molecule type" value="Genomic_DNA"/>
</dbReference>
<evidence type="ECO:0000313" key="4">
    <source>
        <dbReference type="Proteomes" id="UP000091956"/>
    </source>
</evidence>
<dbReference type="Gene3D" id="3.40.50.1820">
    <property type="entry name" value="alpha/beta hydrolase"/>
    <property type="match status" value="1"/>
</dbReference>
<name>A0A1B8GNJ9_9PEZI</name>
<dbReference type="GeneID" id="28837732"/>
<dbReference type="AlphaFoldDB" id="A0A1B8GNJ9"/>
<dbReference type="OrthoDB" id="2373480at2759"/>
<comment type="similarity">
    <text evidence="2">Belongs to the AB hydrolase superfamily. Lipase family.</text>
</comment>
<accession>A0A1B8GNJ9</accession>
<keyword evidence="4" id="KW-1185">Reference proteome</keyword>
<protein>
    <recommendedName>
        <fullName evidence="5">LIP-domain-containing protein</fullName>
    </recommendedName>
</protein>
<proteinExistence type="inferred from homology"/>
<dbReference type="InterPro" id="IPR029058">
    <property type="entry name" value="AB_hydrolase_fold"/>
</dbReference>
<dbReference type="RefSeq" id="XP_018131154.1">
    <property type="nucleotide sequence ID" value="XM_018273821.1"/>
</dbReference>
<feature type="chain" id="PRO_5013435183" description="LIP-domain-containing protein" evidence="2">
    <location>
        <begin position="23"/>
        <end position="464"/>
    </location>
</feature>
<dbReference type="GO" id="GO:0004806">
    <property type="term" value="F:triacylglycerol lipase activity"/>
    <property type="evidence" value="ECO:0007669"/>
    <property type="project" value="UniProtKB-UniRule"/>
</dbReference>
<dbReference type="PANTHER" id="PTHR34853">
    <property type="match status" value="1"/>
</dbReference>
<evidence type="ECO:0000256" key="1">
    <source>
        <dbReference type="ARBA" id="ARBA00022801"/>
    </source>
</evidence>
<dbReference type="Pfam" id="PF03583">
    <property type="entry name" value="LIP"/>
    <property type="match status" value="1"/>
</dbReference>
<evidence type="ECO:0008006" key="5">
    <source>
        <dbReference type="Google" id="ProtNLM"/>
    </source>
</evidence>
<evidence type="ECO:0000313" key="3">
    <source>
        <dbReference type="EMBL" id="OBT97421.1"/>
    </source>
</evidence>
<dbReference type="GO" id="GO:0016042">
    <property type="term" value="P:lipid catabolic process"/>
    <property type="evidence" value="ECO:0007669"/>
    <property type="project" value="UniProtKB-UniRule"/>
</dbReference>